<feature type="domain" description="ABC transmembrane type-1" evidence="8">
    <location>
        <begin position="104"/>
        <end position="293"/>
    </location>
</feature>
<evidence type="ECO:0000256" key="2">
    <source>
        <dbReference type="ARBA" id="ARBA00022448"/>
    </source>
</evidence>
<feature type="transmembrane region" description="Helical" evidence="7">
    <location>
        <begin position="272"/>
        <end position="292"/>
    </location>
</feature>
<comment type="caution">
    <text evidence="9">The sequence shown here is derived from an EMBL/GenBank/DDBJ whole genome shotgun (WGS) entry which is preliminary data.</text>
</comment>
<evidence type="ECO:0000256" key="6">
    <source>
        <dbReference type="ARBA" id="ARBA00023136"/>
    </source>
</evidence>
<keyword evidence="4 7" id="KW-0812">Transmembrane</keyword>
<dbReference type="Proteomes" id="UP001597034">
    <property type="component" value="Unassembled WGS sequence"/>
</dbReference>
<dbReference type="Pfam" id="PF00528">
    <property type="entry name" value="BPD_transp_1"/>
    <property type="match status" value="1"/>
</dbReference>
<dbReference type="RefSeq" id="WP_256401585.1">
    <property type="nucleotide sequence ID" value="NZ_JANHJR010000004.1"/>
</dbReference>
<dbReference type="AlphaFoldDB" id="A0ABD6DRA2"/>
<evidence type="ECO:0000256" key="7">
    <source>
        <dbReference type="RuleBase" id="RU363032"/>
    </source>
</evidence>
<dbReference type="Pfam" id="PF12911">
    <property type="entry name" value="OppC_N"/>
    <property type="match status" value="1"/>
</dbReference>
<evidence type="ECO:0000256" key="3">
    <source>
        <dbReference type="ARBA" id="ARBA00022475"/>
    </source>
</evidence>
<proteinExistence type="inferred from homology"/>
<evidence type="ECO:0000256" key="5">
    <source>
        <dbReference type="ARBA" id="ARBA00022989"/>
    </source>
</evidence>
<gene>
    <name evidence="9" type="ORF">ACFSBL_19800</name>
</gene>
<reference evidence="9 10" key="1">
    <citation type="journal article" date="2019" name="Int. J. Syst. Evol. Microbiol.">
        <title>The Global Catalogue of Microorganisms (GCM) 10K type strain sequencing project: providing services to taxonomists for standard genome sequencing and annotation.</title>
        <authorList>
            <consortium name="The Broad Institute Genomics Platform"/>
            <consortium name="The Broad Institute Genome Sequencing Center for Infectious Disease"/>
            <person name="Wu L."/>
            <person name="Ma J."/>
        </authorList>
    </citation>
    <scope>NUCLEOTIDE SEQUENCE [LARGE SCALE GENOMIC DNA]</scope>
    <source>
        <strain evidence="9 10">CGMCC 1.10390</strain>
    </source>
</reference>
<dbReference type="PANTHER" id="PTHR43386:SF1">
    <property type="entry name" value="D,D-DIPEPTIDE TRANSPORT SYSTEM PERMEASE PROTEIN DDPC-RELATED"/>
    <property type="match status" value="1"/>
</dbReference>
<evidence type="ECO:0000256" key="4">
    <source>
        <dbReference type="ARBA" id="ARBA00022692"/>
    </source>
</evidence>
<sequence>MSDGESVAADADAPGLLERRLGDFDRVVYRFRQNPMSILGLCIIFGFVFIAIFAPYIAPYPADAGYQGQPAVHFDNKFAEPSAAHLFGTDQAGRDIFSRVLFGTRLSLRIGIVVLAAAVSIGVPVGLVAGYLGGGVGMALMRITDVFLSVPPLVLALAVSVALEPNLTNVMLAIAAVWWPWYARLTYGEVLSVKEETYVEASRGIGATSTRTIFREILPNVLAPITVKMSLDMGYAILVAASLGFLGLGAQPPTPEWGTMVSQGRDYMPAQWWYSTFPGLAIFLIVLGFNFLGDGLRDMFDVEVQ</sequence>
<feature type="transmembrane region" description="Helical" evidence="7">
    <location>
        <begin position="38"/>
        <end position="58"/>
    </location>
</feature>
<feature type="transmembrane region" description="Helical" evidence="7">
    <location>
        <begin position="233"/>
        <end position="252"/>
    </location>
</feature>
<organism evidence="9 10">
    <name type="scientific">Haloarchaeobius litoreus</name>
    <dbReference type="NCBI Taxonomy" id="755306"/>
    <lineage>
        <taxon>Archaea</taxon>
        <taxon>Methanobacteriati</taxon>
        <taxon>Methanobacteriota</taxon>
        <taxon>Stenosarchaea group</taxon>
        <taxon>Halobacteria</taxon>
        <taxon>Halobacteriales</taxon>
        <taxon>Halorubellaceae</taxon>
        <taxon>Haloarchaeobius</taxon>
    </lineage>
</organism>
<dbReference type="InterPro" id="IPR035906">
    <property type="entry name" value="MetI-like_sf"/>
</dbReference>
<dbReference type="GO" id="GO:0005886">
    <property type="term" value="C:plasma membrane"/>
    <property type="evidence" value="ECO:0007669"/>
    <property type="project" value="UniProtKB-SubCell"/>
</dbReference>
<dbReference type="InterPro" id="IPR050366">
    <property type="entry name" value="BP-dependent_transpt_permease"/>
</dbReference>
<keyword evidence="2 7" id="KW-0813">Transport</keyword>
<evidence type="ECO:0000259" key="8">
    <source>
        <dbReference type="PROSITE" id="PS50928"/>
    </source>
</evidence>
<dbReference type="CDD" id="cd06261">
    <property type="entry name" value="TM_PBP2"/>
    <property type="match status" value="1"/>
</dbReference>
<dbReference type="SUPFAM" id="SSF161098">
    <property type="entry name" value="MetI-like"/>
    <property type="match status" value="1"/>
</dbReference>
<protein>
    <submittedName>
        <fullName evidence="9">ABC transporter permease</fullName>
    </submittedName>
</protein>
<keyword evidence="5 7" id="KW-1133">Transmembrane helix</keyword>
<comment type="similarity">
    <text evidence="7">Belongs to the binding-protein-dependent transport system permease family.</text>
</comment>
<evidence type="ECO:0000313" key="10">
    <source>
        <dbReference type="Proteomes" id="UP001597034"/>
    </source>
</evidence>
<dbReference type="InterPro" id="IPR000515">
    <property type="entry name" value="MetI-like"/>
</dbReference>
<keyword evidence="10" id="KW-1185">Reference proteome</keyword>
<feature type="transmembrane region" description="Helical" evidence="7">
    <location>
        <begin position="110"/>
        <end position="134"/>
    </location>
</feature>
<dbReference type="Gene3D" id="1.10.3720.10">
    <property type="entry name" value="MetI-like"/>
    <property type="match status" value="1"/>
</dbReference>
<evidence type="ECO:0000313" key="9">
    <source>
        <dbReference type="EMBL" id="MFD1647937.1"/>
    </source>
</evidence>
<accession>A0ABD6DRA2</accession>
<dbReference type="EMBL" id="JBHUDO010000004">
    <property type="protein sequence ID" value="MFD1647937.1"/>
    <property type="molecule type" value="Genomic_DNA"/>
</dbReference>
<comment type="subcellular location">
    <subcellularLocation>
        <location evidence="1 7">Cell membrane</location>
        <topology evidence="1 7">Multi-pass membrane protein</topology>
    </subcellularLocation>
</comment>
<dbReference type="PROSITE" id="PS50928">
    <property type="entry name" value="ABC_TM1"/>
    <property type="match status" value="1"/>
</dbReference>
<evidence type="ECO:0000256" key="1">
    <source>
        <dbReference type="ARBA" id="ARBA00004651"/>
    </source>
</evidence>
<keyword evidence="3" id="KW-1003">Cell membrane</keyword>
<dbReference type="InterPro" id="IPR025966">
    <property type="entry name" value="OppC_N"/>
</dbReference>
<dbReference type="PANTHER" id="PTHR43386">
    <property type="entry name" value="OLIGOPEPTIDE TRANSPORT SYSTEM PERMEASE PROTEIN APPC"/>
    <property type="match status" value="1"/>
</dbReference>
<name>A0ABD6DRA2_9EURY</name>
<keyword evidence="6 7" id="KW-0472">Membrane</keyword>